<dbReference type="Pfam" id="PF03472">
    <property type="entry name" value="Autoind_bind"/>
    <property type="match status" value="1"/>
</dbReference>
<dbReference type="Proteomes" id="UP001595579">
    <property type="component" value="Unassembled WGS sequence"/>
</dbReference>
<evidence type="ECO:0000256" key="1">
    <source>
        <dbReference type="ARBA" id="ARBA00023015"/>
    </source>
</evidence>
<dbReference type="SUPFAM" id="SSF75516">
    <property type="entry name" value="Pheromone-binding domain of LuxR-like quorum-sensing transcription factors"/>
    <property type="match status" value="1"/>
</dbReference>
<dbReference type="InterPro" id="IPR036388">
    <property type="entry name" value="WH-like_DNA-bd_sf"/>
</dbReference>
<protein>
    <submittedName>
        <fullName evidence="5">Helix-turn-helix transcriptional regulator</fullName>
    </submittedName>
</protein>
<dbReference type="PANTHER" id="PTHR44688:SF16">
    <property type="entry name" value="DNA-BINDING TRANSCRIPTIONAL ACTIVATOR DEVR_DOSR"/>
    <property type="match status" value="1"/>
</dbReference>
<dbReference type="PRINTS" id="PR00038">
    <property type="entry name" value="HTHLUXR"/>
</dbReference>
<evidence type="ECO:0000256" key="3">
    <source>
        <dbReference type="ARBA" id="ARBA00023163"/>
    </source>
</evidence>
<keyword evidence="3" id="KW-0804">Transcription</keyword>
<dbReference type="PROSITE" id="PS50043">
    <property type="entry name" value="HTH_LUXR_2"/>
    <property type="match status" value="1"/>
</dbReference>
<evidence type="ECO:0000256" key="2">
    <source>
        <dbReference type="ARBA" id="ARBA00023125"/>
    </source>
</evidence>
<accession>A0ABV7LJ01</accession>
<name>A0ABV7LJ01_9GAMM</name>
<gene>
    <name evidence="5" type="ORF">ACFOEV_02545</name>
</gene>
<feature type="domain" description="HTH luxR-type" evidence="4">
    <location>
        <begin position="177"/>
        <end position="242"/>
    </location>
</feature>
<dbReference type="RefSeq" id="WP_386771296.1">
    <property type="nucleotide sequence ID" value="NZ_JBHRUG010000003.1"/>
</dbReference>
<evidence type="ECO:0000259" key="4">
    <source>
        <dbReference type="PROSITE" id="PS50043"/>
    </source>
</evidence>
<dbReference type="Gene3D" id="3.30.450.80">
    <property type="entry name" value="Transcription factor LuxR-like, autoinducer-binding domain"/>
    <property type="match status" value="1"/>
</dbReference>
<dbReference type="Gene3D" id="1.10.10.10">
    <property type="entry name" value="Winged helix-like DNA-binding domain superfamily/Winged helix DNA-binding domain"/>
    <property type="match status" value="1"/>
</dbReference>
<keyword evidence="6" id="KW-1185">Reference proteome</keyword>
<dbReference type="PROSITE" id="PS00622">
    <property type="entry name" value="HTH_LUXR_1"/>
    <property type="match status" value="1"/>
</dbReference>
<sequence length="244" mass="27863">MSRDKYSRYDGWSQLLDEVQKNIGGGCKDYADVLSWAFEVLGINYFSYVYMGYLPAESDDVGIVGNYPEEWVETYKSNALHKCDPVIRRSSYTSSSFFWDACKAEDASLFEVFELSSPYGIEQGFTVPIHEPGCAFGSMHFSSPNDNTDFKEIIRANSHLIHAISFLAHQHRPTSIRRQECQKISSREKECLRWVSLGKTYDEIGTILGISERTVKFHAGNVMEKLEVNNIKQALTKAVRLNWI</sequence>
<dbReference type="SMART" id="SM00421">
    <property type="entry name" value="HTH_LUXR"/>
    <property type="match status" value="1"/>
</dbReference>
<dbReference type="InterPro" id="IPR036693">
    <property type="entry name" value="TF_LuxR_autoind-bd_dom_sf"/>
</dbReference>
<dbReference type="InterPro" id="IPR000792">
    <property type="entry name" value="Tscrpt_reg_LuxR_C"/>
</dbReference>
<keyword evidence="1" id="KW-0805">Transcription regulation</keyword>
<evidence type="ECO:0000313" key="5">
    <source>
        <dbReference type="EMBL" id="MFC3282489.1"/>
    </source>
</evidence>
<dbReference type="SUPFAM" id="SSF46894">
    <property type="entry name" value="C-terminal effector domain of the bipartite response regulators"/>
    <property type="match status" value="1"/>
</dbReference>
<organism evidence="5 6">
    <name type="scientific">Litchfieldella rifensis</name>
    <dbReference type="NCBI Taxonomy" id="762643"/>
    <lineage>
        <taxon>Bacteria</taxon>
        <taxon>Pseudomonadati</taxon>
        <taxon>Pseudomonadota</taxon>
        <taxon>Gammaproteobacteria</taxon>
        <taxon>Oceanospirillales</taxon>
        <taxon>Halomonadaceae</taxon>
        <taxon>Litchfieldella</taxon>
    </lineage>
</organism>
<dbReference type="InterPro" id="IPR005143">
    <property type="entry name" value="TF_LuxR_autoind-bd_dom"/>
</dbReference>
<evidence type="ECO:0000313" key="6">
    <source>
        <dbReference type="Proteomes" id="UP001595579"/>
    </source>
</evidence>
<keyword evidence="2" id="KW-0238">DNA-binding</keyword>
<proteinExistence type="predicted"/>
<dbReference type="InterPro" id="IPR016032">
    <property type="entry name" value="Sig_transdc_resp-reg_C-effctor"/>
</dbReference>
<dbReference type="CDD" id="cd06170">
    <property type="entry name" value="LuxR_C_like"/>
    <property type="match status" value="1"/>
</dbReference>
<dbReference type="PANTHER" id="PTHR44688">
    <property type="entry name" value="DNA-BINDING TRANSCRIPTIONAL ACTIVATOR DEVR_DOSR"/>
    <property type="match status" value="1"/>
</dbReference>
<dbReference type="EMBL" id="JBHRUG010000003">
    <property type="protein sequence ID" value="MFC3282489.1"/>
    <property type="molecule type" value="Genomic_DNA"/>
</dbReference>
<dbReference type="Pfam" id="PF00196">
    <property type="entry name" value="GerE"/>
    <property type="match status" value="1"/>
</dbReference>
<comment type="caution">
    <text evidence="5">The sequence shown here is derived from an EMBL/GenBank/DDBJ whole genome shotgun (WGS) entry which is preliminary data.</text>
</comment>
<reference evidence="6" key="1">
    <citation type="journal article" date="2019" name="Int. J. Syst. Evol. Microbiol.">
        <title>The Global Catalogue of Microorganisms (GCM) 10K type strain sequencing project: providing services to taxonomists for standard genome sequencing and annotation.</title>
        <authorList>
            <consortium name="The Broad Institute Genomics Platform"/>
            <consortium name="The Broad Institute Genome Sequencing Center for Infectious Disease"/>
            <person name="Wu L."/>
            <person name="Ma J."/>
        </authorList>
    </citation>
    <scope>NUCLEOTIDE SEQUENCE [LARGE SCALE GENOMIC DNA]</scope>
    <source>
        <strain evidence="6">CECT 7698</strain>
    </source>
</reference>